<keyword evidence="4" id="KW-1185">Reference proteome</keyword>
<dbReference type="InterPro" id="IPR018060">
    <property type="entry name" value="HTH_AraC"/>
</dbReference>
<dbReference type="InterPro" id="IPR019734">
    <property type="entry name" value="TPR_rpt"/>
</dbReference>
<dbReference type="AlphaFoldDB" id="A0A5C6ZVZ2"/>
<comment type="caution">
    <text evidence="3">The sequence shown here is derived from an EMBL/GenBank/DDBJ whole genome shotgun (WGS) entry which is preliminary data.</text>
</comment>
<dbReference type="SMART" id="SM00342">
    <property type="entry name" value="HTH_ARAC"/>
    <property type="match status" value="1"/>
</dbReference>
<dbReference type="Pfam" id="PF12833">
    <property type="entry name" value="HTH_18"/>
    <property type="match status" value="1"/>
</dbReference>
<dbReference type="InterPro" id="IPR011990">
    <property type="entry name" value="TPR-like_helical_dom_sf"/>
</dbReference>
<evidence type="ECO:0000313" key="4">
    <source>
        <dbReference type="Proteomes" id="UP000321367"/>
    </source>
</evidence>
<keyword evidence="1" id="KW-0812">Transmembrane</keyword>
<reference evidence="3 4" key="1">
    <citation type="submission" date="2019-08" db="EMBL/GenBank/DDBJ databases">
        <title>Genome sequence of Gillisia hiemivivida IC154 (type strain).</title>
        <authorList>
            <person name="Bowman J.P."/>
        </authorList>
    </citation>
    <scope>NUCLEOTIDE SEQUENCE [LARGE SCALE GENOMIC DNA]</scope>
    <source>
        <strain evidence="3 4">IC154</strain>
    </source>
</reference>
<feature type="transmembrane region" description="Helical" evidence="1">
    <location>
        <begin position="394"/>
        <end position="415"/>
    </location>
</feature>
<dbReference type="EMBL" id="VORY01000002">
    <property type="protein sequence ID" value="TXD95087.1"/>
    <property type="molecule type" value="Genomic_DNA"/>
</dbReference>
<keyword evidence="1" id="KW-0472">Membrane</keyword>
<dbReference type="PROSITE" id="PS01124">
    <property type="entry name" value="HTH_ARAC_FAMILY_2"/>
    <property type="match status" value="1"/>
</dbReference>
<sequence length="572" mass="65991">MIFSSLIQYFRFQALICLALVFCVTQIGFSQTINTKSPADYSITTSYEQLHIIEADAAEASEFDKLRNIIRIHVSKSKKENNPIELARAFYHLIFIEESQLALAYADSIILITENSDHKSYPTLGYTLKANLFYDQGKFQPALDNFLKAYNLALEKENKEDQGEISLAIAAIRNINGQHYAAADLYKRSLNLLKQNENFPDAYYEDYSTLLYNLSLTYLRLSQIDTAKFYVRKGLKLAQSLKKTDDFRDFVLVDAQINYYQKDYKKSKDSLLKYINKLEGTERAIKLYYLGKIEKFLKNDKLAMAYFKEIDSIVSLSGDPFGEVKDVYQQLIIYSVLEDNEKEQIEYIEKLIHNDSILSSAQENVNNQVVIAYDIPDLKRQKLKAEKQLEAKTFYIIGIAVFAGIAILIGIYFFLRSRNIRKRLNILMEGGEVQIYETKQVTEHPSSVPIEIRKEILSKLNAFENSDRYLNKDLDLSNLANDLGTNTTYLSTIINHYKKVNFPNYLKDLRIRAAINRLSKDPDLLKYNHQGLAEIFGFKTGESFSKAFYKKTGVSPSMFLNELKSRETSRHL</sequence>
<dbReference type="GO" id="GO:0043565">
    <property type="term" value="F:sequence-specific DNA binding"/>
    <property type="evidence" value="ECO:0007669"/>
    <property type="project" value="InterPro"/>
</dbReference>
<evidence type="ECO:0000259" key="2">
    <source>
        <dbReference type="PROSITE" id="PS01124"/>
    </source>
</evidence>
<feature type="domain" description="HTH araC/xylS-type" evidence="2">
    <location>
        <begin position="460"/>
        <end position="562"/>
    </location>
</feature>
<dbReference type="SMART" id="SM00028">
    <property type="entry name" value="TPR"/>
    <property type="match status" value="3"/>
</dbReference>
<protein>
    <submittedName>
        <fullName evidence="3">Helix-turn-helix domain-containing protein</fullName>
    </submittedName>
</protein>
<name>A0A5C6ZVZ2_9FLAO</name>
<gene>
    <name evidence="3" type="ORF">ES724_02755</name>
</gene>
<evidence type="ECO:0000313" key="3">
    <source>
        <dbReference type="EMBL" id="TXD95087.1"/>
    </source>
</evidence>
<dbReference type="Proteomes" id="UP000321367">
    <property type="component" value="Unassembled WGS sequence"/>
</dbReference>
<dbReference type="Gene3D" id="1.10.10.60">
    <property type="entry name" value="Homeodomain-like"/>
    <property type="match status" value="2"/>
</dbReference>
<dbReference type="RefSeq" id="WP_146929259.1">
    <property type="nucleotide sequence ID" value="NZ_CBCSHZ010000001.1"/>
</dbReference>
<accession>A0A5C6ZVZ2</accession>
<organism evidence="3 4">
    <name type="scientific">Gillisia hiemivivida</name>
    <dbReference type="NCBI Taxonomy" id="291190"/>
    <lineage>
        <taxon>Bacteria</taxon>
        <taxon>Pseudomonadati</taxon>
        <taxon>Bacteroidota</taxon>
        <taxon>Flavobacteriia</taxon>
        <taxon>Flavobacteriales</taxon>
        <taxon>Flavobacteriaceae</taxon>
        <taxon>Gillisia</taxon>
    </lineage>
</organism>
<dbReference type="OrthoDB" id="5295174at2"/>
<evidence type="ECO:0000256" key="1">
    <source>
        <dbReference type="SAM" id="Phobius"/>
    </source>
</evidence>
<dbReference type="Gene3D" id="1.25.40.10">
    <property type="entry name" value="Tetratricopeptide repeat domain"/>
    <property type="match status" value="1"/>
</dbReference>
<dbReference type="GO" id="GO:0003700">
    <property type="term" value="F:DNA-binding transcription factor activity"/>
    <property type="evidence" value="ECO:0007669"/>
    <property type="project" value="InterPro"/>
</dbReference>
<proteinExistence type="predicted"/>
<keyword evidence="1" id="KW-1133">Transmembrane helix</keyword>
<dbReference type="SUPFAM" id="SSF48452">
    <property type="entry name" value="TPR-like"/>
    <property type="match status" value="1"/>
</dbReference>